<proteinExistence type="predicted"/>
<dbReference type="EMBL" id="MU006572">
    <property type="protein sequence ID" value="KAF2747619.1"/>
    <property type="molecule type" value="Genomic_DNA"/>
</dbReference>
<name>A0A6A6VD19_9PLEO</name>
<gene>
    <name evidence="2" type="ORF">M011DRAFT_477239</name>
</gene>
<evidence type="ECO:0000313" key="2">
    <source>
        <dbReference type="EMBL" id="KAF2747619.1"/>
    </source>
</evidence>
<organism evidence="2 3">
    <name type="scientific">Sporormia fimetaria CBS 119925</name>
    <dbReference type="NCBI Taxonomy" id="1340428"/>
    <lineage>
        <taxon>Eukaryota</taxon>
        <taxon>Fungi</taxon>
        <taxon>Dikarya</taxon>
        <taxon>Ascomycota</taxon>
        <taxon>Pezizomycotina</taxon>
        <taxon>Dothideomycetes</taxon>
        <taxon>Pleosporomycetidae</taxon>
        <taxon>Pleosporales</taxon>
        <taxon>Sporormiaceae</taxon>
        <taxon>Sporormia</taxon>
    </lineage>
</organism>
<accession>A0A6A6VD19</accession>
<evidence type="ECO:0000313" key="3">
    <source>
        <dbReference type="Proteomes" id="UP000799440"/>
    </source>
</evidence>
<protein>
    <submittedName>
        <fullName evidence="2">Uncharacterized protein</fullName>
    </submittedName>
</protein>
<keyword evidence="3" id="KW-1185">Reference proteome</keyword>
<sequence>MTGIADTSDTGEWSPDHHAATNSITDTSQMDSWFHQELDSLLQERELLQGERALPILIASPVHAQLITPSPQQSIKNLSVARQRWRRLALRKTAKKLRPRTPAETRLLQIRRARNRAAPQSSSPEERKSRYTLRHLLRKLKREEPLPFPVEWVKPSRLCPNRSCLRTVSSDSDHPTASKTLFTDSESTLALNARNPPLVVPRRRANYVLNSLVMPLPM</sequence>
<evidence type="ECO:0000256" key="1">
    <source>
        <dbReference type="SAM" id="MobiDB-lite"/>
    </source>
</evidence>
<dbReference type="AlphaFoldDB" id="A0A6A6VD19"/>
<feature type="region of interest" description="Disordered" evidence="1">
    <location>
        <begin position="1"/>
        <end position="23"/>
    </location>
</feature>
<feature type="compositionally biased region" description="Polar residues" evidence="1">
    <location>
        <begin position="1"/>
        <end position="11"/>
    </location>
</feature>
<dbReference type="Proteomes" id="UP000799440">
    <property type="component" value="Unassembled WGS sequence"/>
</dbReference>
<reference evidence="2" key="1">
    <citation type="journal article" date="2020" name="Stud. Mycol.">
        <title>101 Dothideomycetes genomes: a test case for predicting lifestyles and emergence of pathogens.</title>
        <authorList>
            <person name="Haridas S."/>
            <person name="Albert R."/>
            <person name="Binder M."/>
            <person name="Bloem J."/>
            <person name="Labutti K."/>
            <person name="Salamov A."/>
            <person name="Andreopoulos B."/>
            <person name="Baker S."/>
            <person name="Barry K."/>
            <person name="Bills G."/>
            <person name="Bluhm B."/>
            <person name="Cannon C."/>
            <person name="Castanera R."/>
            <person name="Culley D."/>
            <person name="Daum C."/>
            <person name="Ezra D."/>
            <person name="Gonzalez J."/>
            <person name="Henrissat B."/>
            <person name="Kuo A."/>
            <person name="Liang C."/>
            <person name="Lipzen A."/>
            <person name="Lutzoni F."/>
            <person name="Magnuson J."/>
            <person name="Mondo S."/>
            <person name="Nolan M."/>
            <person name="Ohm R."/>
            <person name="Pangilinan J."/>
            <person name="Park H.-J."/>
            <person name="Ramirez L."/>
            <person name="Alfaro M."/>
            <person name="Sun H."/>
            <person name="Tritt A."/>
            <person name="Yoshinaga Y."/>
            <person name="Zwiers L.-H."/>
            <person name="Turgeon B."/>
            <person name="Goodwin S."/>
            <person name="Spatafora J."/>
            <person name="Crous P."/>
            <person name="Grigoriev I."/>
        </authorList>
    </citation>
    <scope>NUCLEOTIDE SEQUENCE</scope>
    <source>
        <strain evidence="2">CBS 119925</strain>
    </source>
</reference>